<proteinExistence type="predicted"/>
<gene>
    <name evidence="2" type="ORF">E2562_034961</name>
</gene>
<protein>
    <submittedName>
        <fullName evidence="2">Uncharacterized protein</fullName>
    </submittedName>
</protein>
<dbReference type="AlphaFoldDB" id="A0A6G1BRF4"/>
<evidence type="ECO:0000256" key="1">
    <source>
        <dbReference type="SAM" id="MobiDB-lite"/>
    </source>
</evidence>
<reference evidence="2 3" key="1">
    <citation type="submission" date="2019-11" db="EMBL/GenBank/DDBJ databases">
        <title>Whole genome sequence of Oryza granulata.</title>
        <authorList>
            <person name="Li W."/>
        </authorList>
    </citation>
    <scope>NUCLEOTIDE SEQUENCE [LARGE SCALE GENOMIC DNA]</scope>
    <source>
        <strain evidence="3">cv. Menghai</strain>
        <tissue evidence="2">Leaf</tissue>
    </source>
</reference>
<evidence type="ECO:0000313" key="2">
    <source>
        <dbReference type="EMBL" id="KAF0889983.1"/>
    </source>
</evidence>
<feature type="region of interest" description="Disordered" evidence="1">
    <location>
        <begin position="1"/>
        <end position="47"/>
    </location>
</feature>
<feature type="compositionally biased region" description="Basic and acidic residues" evidence="1">
    <location>
        <begin position="1"/>
        <end position="12"/>
    </location>
</feature>
<name>A0A6G1BRF4_9ORYZ</name>
<organism evidence="2 3">
    <name type="scientific">Oryza meyeriana var. granulata</name>
    <dbReference type="NCBI Taxonomy" id="110450"/>
    <lineage>
        <taxon>Eukaryota</taxon>
        <taxon>Viridiplantae</taxon>
        <taxon>Streptophyta</taxon>
        <taxon>Embryophyta</taxon>
        <taxon>Tracheophyta</taxon>
        <taxon>Spermatophyta</taxon>
        <taxon>Magnoliopsida</taxon>
        <taxon>Liliopsida</taxon>
        <taxon>Poales</taxon>
        <taxon>Poaceae</taxon>
        <taxon>BOP clade</taxon>
        <taxon>Oryzoideae</taxon>
        <taxon>Oryzeae</taxon>
        <taxon>Oryzinae</taxon>
        <taxon>Oryza</taxon>
        <taxon>Oryza meyeriana</taxon>
    </lineage>
</organism>
<accession>A0A6G1BRF4</accession>
<dbReference type="EMBL" id="SPHZ02000012">
    <property type="protein sequence ID" value="KAF0889983.1"/>
    <property type="molecule type" value="Genomic_DNA"/>
</dbReference>
<evidence type="ECO:0000313" key="3">
    <source>
        <dbReference type="Proteomes" id="UP000479710"/>
    </source>
</evidence>
<comment type="caution">
    <text evidence="2">The sequence shown here is derived from an EMBL/GenBank/DDBJ whole genome shotgun (WGS) entry which is preliminary data.</text>
</comment>
<dbReference type="Proteomes" id="UP000479710">
    <property type="component" value="Unassembled WGS sequence"/>
</dbReference>
<sequence length="84" mass="8900">MVHTIGDHEAGEAKAPAGVRPTQEEAEGGTHAVAMDPAHPERASDMPPSAVAAIVIVPDWRTPIIGILTGRVEATTGIEEWRLR</sequence>
<keyword evidence="3" id="KW-1185">Reference proteome</keyword>